<dbReference type="PANTHER" id="PTHR43479:SF11">
    <property type="entry name" value="ACREF_ENVCD OPERON REPRESSOR-RELATED"/>
    <property type="match status" value="1"/>
</dbReference>
<keyword evidence="1 2" id="KW-0238">DNA-binding</keyword>
<dbReference type="PANTHER" id="PTHR43479">
    <property type="entry name" value="ACREF/ENVCD OPERON REPRESSOR-RELATED"/>
    <property type="match status" value="1"/>
</dbReference>
<sequence length="197" mass="22121">MSRPYRGHLAEARAAQRRERLVQAGIELVGTGGVSAMTMRAVCRQAGLSQKFFYESFTDGDQLLHTVYRTTLERALAAIDDTAGDPAETLHVQTRRRVDAAALLVRDDPRICRILLIEPVADLRLRRYVRRLATAAFGDYTDPTAETPRVKMHYATVFGAVISLFIEWTEGNLGEDRTVFVDHVTDMLMASPLVRTR</sequence>
<dbReference type="PROSITE" id="PS50977">
    <property type="entry name" value="HTH_TETR_2"/>
    <property type="match status" value="1"/>
</dbReference>
<dbReference type="SUPFAM" id="SSF46689">
    <property type="entry name" value="Homeodomain-like"/>
    <property type="match status" value="1"/>
</dbReference>
<name>A0ABN9MWV3_9MYCO</name>
<keyword evidence="5" id="KW-1185">Reference proteome</keyword>
<dbReference type="EMBL" id="OY726394">
    <property type="protein sequence ID" value="CAJ1496494.1"/>
    <property type="molecule type" value="Genomic_DNA"/>
</dbReference>
<dbReference type="Gene3D" id="1.10.357.10">
    <property type="entry name" value="Tetracycline Repressor, domain 2"/>
    <property type="match status" value="1"/>
</dbReference>
<feature type="DNA-binding region" description="H-T-H motif" evidence="2">
    <location>
        <begin position="38"/>
        <end position="57"/>
    </location>
</feature>
<evidence type="ECO:0000313" key="4">
    <source>
        <dbReference type="EMBL" id="CAJ1496494.1"/>
    </source>
</evidence>
<dbReference type="Proteomes" id="UP001190336">
    <property type="component" value="Chromosome"/>
</dbReference>
<accession>A0ABN9MWV3</accession>
<dbReference type="RefSeq" id="WP_308476421.1">
    <property type="nucleotide sequence ID" value="NZ_OY726394.1"/>
</dbReference>
<protein>
    <submittedName>
        <fullName evidence="4">TetR/AcrR family transcriptional regulator</fullName>
    </submittedName>
</protein>
<dbReference type="InterPro" id="IPR001647">
    <property type="entry name" value="HTH_TetR"/>
</dbReference>
<evidence type="ECO:0000256" key="2">
    <source>
        <dbReference type="PROSITE-ProRule" id="PRU00335"/>
    </source>
</evidence>
<evidence type="ECO:0000259" key="3">
    <source>
        <dbReference type="PROSITE" id="PS50977"/>
    </source>
</evidence>
<proteinExistence type="predicted"/>
<evidence type="ECO:0000256" key="1">
    <source>
        <dbReference type="ARBA" id="ARBA00023125"/>
    </source>
</evidence>
<dbReference type="InterPro" id="IPR050624">
    <property type="entry name" value="HTH-type_Tx_Regulator"/>
</dbReference>
<evidence type="ECO:0000313" key="5">
    <source>
        <dbReference type="Proteomes" id="UP001190336"/>
    </source>
</evidence>
<reference evidence="4 5" key="1">
    <citation type="submission" date="2023-08" db="EMBL/GenBank/DDBJ databases">
        <authorList>
            <person name="Folkvardsen B D."/>
            <person name="Norman A."/>
        </authorList>
    </citation>
    <scope>NUCLEOTIDE SEQUENCE [LARGE SCALE GENOMIC DNA]</scope>
    <source>
        <strain evidence="4 5">Mu0083</strain>
    </source>
</reference>
<dbReference type="InterPro" id="IPR009057">
    <property type="entry name" value="Homeodomain-like_sf"/>
</dbReference>
<organism evidence="4 5">
    <name type="scientific">[Mycobacterium] kokjensenii</name>
    <dbReference type="NCBI Taxonomy" id="3064287"/>
    <lineage>
        <taxon>Bacteria</taxon>
        <taxon>Bacillati</taxon>
        <taxon>Actinomycetota</taxon>
        <taxon>Actinomycetes</taxon>
        <taxon>Mycobacteriales</taxon>
        <taxon>Mycobacteriaceae</taxon>
        <taxon>Mycolicibacter</taxon>
    </lineage>
</organism>
<feature type="domain" description="HTH tetR-type" evidence="3">
    <location>
        <begin position="15"/>
        <end position="75"/>
    </location>
</feature>
<dbReference type="Pfam" id="PF00440">
    <property type="entry name" value="TetR_N"/>
    <property type="match status" value="1"/>
</dbReference>
<gene>
    <name evidence="4" type="ORF">MU0083_001433</name>
</gene>